<dbReference type="GeneID" id="69516361"/>
<dbReference type="OrthoDB" id="69006at2"/>
<dbReference type="Gene3D" id="4.10.320.10">
    <property type="entry name" value="E3-binding domain"/>
    <property type="match status" value="1"/>
</dbReference>
<dbReference type="InParanoid" id="Q9RY21"/>
<dbReference type="STRING" id="243230.DR_0131"/>
<evidence type="ECO:0000256" key="2">
    <source>
        <dbReference type="SAM" id="MobiDB-lite"/>
    </source>
</evidence>
<dbReference type="eggNOG" id="COG0508">
    <property type="taxonomic scope" value="Bacteria"/>
</dbReference>
<organism evidence="4 5">
    <name type="scientific">Deinococcus radiodurans (strain ATCC 13939 / DSM 20539 / JCM 16871 / CCUG 27074 / LMG 4051 / NBRC 15346 / NCIMB 9279 / VKM B-1422 / R1)</name>
    <dbReference type="NCBI Taxonomy" id="243230"/>
    <lineage>
        <taxon>Bacteria</taxon>
        <taxon>Thermotogati</taxon>
        <taxon>Deinococcota</taxon>
        <taxon>Deinococci</taxon>
        <taxon>Deinococcales</taxon>
        <taxon>Deinococcaceae</taxon>
        <taxon>Deinococcus</taxon>
    </lineage>
</organism>
<feature type="compositionally biased region" description="Low complexity" evidence="2">
    <location>
        <begin position="115"/>
        <end position="129"/>
    </location>
</feature>
<dbReference type="RefSeq" id="WP_010886779.1">
    <property type="nucleotide sequence ID" value="NC_001263.1"/>
</dbReference>
<feature type="compositionally biased region" description="Low complexity" evidence="2">
    <location>
        <begin position="334"/>
        <end position="370"/>
    </location>
</feature>
<dbReference type="AlphaFoldDB" id="Q9RY21"/>
<feature type="compositionally biased region" description="Pro residues" evidence="2">
    <location>
        <begin position="211"/>
        <end position="221"/>
    </location>
</feature>
<dbReference type="EnsemblBacteria" id="AAF09723">
    <property type="protein sequence ID" value="AAF09723"/>
    <property type="gene ID" value="DR_0131"/>
</dbReference>
<proteinExistence type="inferred from homology"/>
<accession>Q9RY21</accession>
<comment type="similarity">
    <text evidence="1">Belongs to the 2-oxoacid dehydrogenase family.</text>
</comment>
<feature type="compositionally biased region" description="Acidic residues" evidence="2">
    <location>
        <begin position="104"/>
        <end position="114"/>
    </location>
</feature>
<gene>
    <name evidence="4" type="ordered locus">DR_0131</name>
</gene>
<dbReference type="InterPro" id="IPR004167">
    <property type="entry name" value="PSBD"/>
</dbReference>
<dbReference type="HOGENOM" id="CLU_538316_0_0_0"/>
<evidence type="ECO:0000313" key="5">
    <source>
        <dbReference type="Proteomes" id="UP000002524"/>
    </source>
</evidence>
<dbReference type="GO" id="GO:0016746">
    <property type="term" value="F:acyltransferase activity"/>
    <property type="evidence" value="ECO:0007669"/>
    <property type="project" value="InterPro"/>
</dbReference>
<feature type="compositionally biased region" description="Low complexity" evidence="2">
    <location>
        <begin position="180"/>
        <end position="198"/>
    </location>
</feature>
<feature type="region of interest" description="Disordered" evidence="2">
    <location>
        <begin position="101"/>
        <end position="370"/>
    </location>
</feature>
<evidence type="ECO:0000259" key="3">
    <source>
        <dbReference type="PROSITE" id="PS51826"/>
    </source>
</evidence>
<dbReference type="EMBL" id="AE000513">
    <property type="protein sequence ID" value="AAF09723.1"/>
    <property type="molecule type" value="Genomic_DNA"/>
</dbReference>
<feature type="region of interest" description="Disordered" evidence="2">
    <location>
        <begin position="45"/>
        <end position="70"/>
    </location>
</feature>
<evidence type="ECO:0000313" key="4">
    <source>
        <dbReference type="EMBL" id="AAF09723.1"/>
    </source>
</evidence>
<evidence type="ECO:0000256" key="1">
    <source>
        <dbReference type="ARBA" id="ARBA00007317"/>
    </source>
</evidence>
<keyword evidence="5" id="KW-1185">Reference proteome</keyword>
<dbReference type="PIR" id="C75557">
    <property type="entry name" value="C75557"/>
</dbReference>
<feature type="compositionally biased region" description="Low complexity" evidence="2">
    <location>
        <begin position="222"/>
        <end position="233"/>
    </location>
</feature>
<dbReference type="Pfam" id="PF02817">
    <property type="entry name" value="E3_binding"/>
    <property type="match status" value="1"/>
</dbReference>
<dbReference type="SUPFAM" id="SSF47005">
    <property type="entry name" value="Peripheral subunit-binding domain of 2-oxo acid dehydrogenase complex"/>
    <property type="match status" value="1"/>
</dbReference>
<sequence length="550" mass="57043">MERIAPLAKILAEANGIEWQQLNGTGAGGMIVEQDILDYLSRVMSGEAEPPSTPVDAPPPDWTGEDLPGGGMFDAQMLSQAGVESDIADFVQQSRPAAPTLSQDDFELDDDQDDQLLAPPAAPASSSPFDIPPVTPAAPTFASGPVPTDPVPVSPGPVNRIQETHLPEPHLPEIPAVPTPAAAAPAAPASGGLGSLLSRLYQKDSDRPATPATPEPQPSSPTPSSFGSQPSSAGLGGFNSEPVTPPAPTSPFNVPPVELRDEAPQAPLASSREPVLPAPTALMTAQVDVDELTPEQATPAPTPAPQFSVPAVPEASRFDAPATQEQPEEVVADAVPSKAVSSESVSSEPAPVQETTAPTAPAPTEQTPEVQPAPIAAPQTETAPAAAPATPRDAVWFGTYLRREAQVAQLHDLRQQLSEALEREVPLALLVARAAQRHAAGLGLGSVAMRDMDRGLTRQMGGEVGSSVSLRDALLVTDQDFGGTPDLLVVDAGALDMDDLHYPDTLTLSVGRVQDGRAALSLQGDVDPEKAARFLANVAQTLEKPVILLV</sequence>
<dbReference type="InterPro" id="IPR036625">
    <property type="entry name" value="E3-bd_dom_sf"/>
</dbReference>
<dbReference type="PATRIC" id="fig|243230.17.peg.295"/>
<reference evidence="4 5" key="1">
    <citation type="journal article" date="1999" name="Science">
        <title>Genome sequence of the radioresistant bacterium Deinococcus radiodurans R1.</title>
        <authorList>
            <person name="White O."/>
            <person name="Eisen J.A."/>
            <person name="Heidelberg J.F."/>
            <person name="Hickey E.K."/>
            <person name="Peterson J.D."/>
            <person name="Dodson R.J."/>
            <person name="Haft D.H."/>
            <person name="Gwinn M.L."/>
            <person name="Nelson W.C."/>
            <person name="Richardson D.L."/>
            <person name="Moffat K.S."/>
            <person name="Qin H."/>
            <person name="Jiang L."/>
            <person name="Pamphile W."/>
            <person name="Crosby M."/>
            <person name="Shen M."/>
            <person name="Vamathevan J.J."/>
            <person name="Lam P."/>
            <person name="McDonald L."/>
            <person name="Utterback T."/>
            <person name="Zalewski C."/>
            <person name="Makarova K.S."/>
            <person name="Aravind L."/>
            <person name="Daly M.J."/>
            <person name="Minton K.W."/>
            <person name="Fleischmann R.D."/>
            <person name="Ketchum K.A."/>
            <person name="Nelson K.E."/>
            <person name="Salzberg S."/>
            <person name="Smith H.O."/>
            <person name="Venter J.C."/>
            <person name="Fraser C.M."/>
        </authorList>
    </citation>
    <scope>NUCLEOTIDE SEQUENCE [LARGE SCALE GENOMIC DNA]</scope>
    <source>
        <strain evidence="5">ATCC 13939 / DSM 20539 / JCM 16871 / LMG 4051 / NBRC 15346 / NCIMB 9279 / R1 / VKM B-1422</strain>
    </source>
</reference>
<name>Q9RY21_DEIRA</name>
<dbReference type="PROSITE" id="PS51826">
    <property type="entry name" value="PSBD"/>
    <property type="match status" value="1"/>
</dbReference>
<feature type="domain" description="Peripheral subunit-binding (PSBD)" evidence="3">
    <location>
        <begin position="3"/>
        <end position="40"/>
    </location>
</feature>
<dbReference type="PaxDb" id="243230-DR_0131"/>
<dbReference type="Proteomes" id="UP000002524">
    <property type="component" value="Chromosome 1"/>
</dbReference>
<feature type="compositionally biased region" description="Pro residues" evidence="2">
    <location>
        <begin position="51"/>
        <end position="61"/>
    </location>
</feature>
<protein>
    <recommendedName>
        <fullName evidence="3">Peripheral subunit-binding (PSBD) domain-containing protein</fullName>
    </recommendedName>
</protein>
<feature type="compositionally biased region" description="Basic and acidic residues" evidence="2">
    <location>
        <begin position="162"/>
        <end position="171"/>
    </location>
</feature>
<dbReference type="KEGG" id="dra:DR_0131"/>